<protein>
    <submittedName>
        <fullName evidence="2">EbsA protein</fullName>
    </submittedName>
</protein>
<dbReference type="Proteomes" id="UP000192477">
    <property type="component" value="Unassembled WGS sequence"/>
</dbReference>
<keyword evidence="1" id="KW-0812">Transmembrane</keyword>
<dbReference type="EMBL" id="MJEA01000001">
    <property type="protein sequence ID" value="OQO71382.1"/>
    <property type="molecule type" value="Genomic_DNA"/>
</dbReference>
<dbReference type="AlphaFoldDB" id="A0A1V8YFM0"/>
<sequence length="141" mass="16895">MKKIIRWQPEWAQTIIYWSLSLIIFFFSLILSLENTRPYWKSNLIMGLFLVFLFLGYRRSFILTTQSIKVRYAAFWKDKVIRLQEIDSVTPMKKGIKIKYIGQKEPSLYLMPKKGQSAFLLYIRTNEEKNDQKLNTQTNEN</sequence>
<feature type="transmembrane region" description="Helical" evidence="1">
    <location>
        <begin position="12"/>
        <end position="33"/>
    </location>
</feature>
<reference evidence="2 3" key="1">
    <citation type="journal article" date="2017" name="BMC Microbiol.">
        <title>Comparative genomics of Enterococcus spp. isolated from bovine feces.</title>
        <authorList>
            <person name="Beukers A.G."/>
            <person name="Zaheer R."/>
            <person name="Goji N."/>
            <person name="Amoako K.K."/>
            <person name="Chaves A.V."/>
            <person name="Ward M.P."/>
            <person name="McAllister T.A."/>
        </authorList>
    </citation>
    <scope>NUCLEOTIDE SEQUENCE [LARGE SCALE GENOMIC DNA]</scope>
    <source>
        <strain evidence="2 3">F1129D 143</strain>
    </source>
</reference>
<organism evidence="2 3">
    <name type="scientific">Enterococcus villorum</name>
    <dbReference type="NCBI Taxonomy" id="112904"/>
    <lineage>
        <taxon>Bacteria</taxon>
        <taxon>Bacillati</taxon>
        <taxon>Bacillota</taxon>
        <taxon>Bacilli</taxon>
        <taxon>Lactobacillales</taxon>
        <taxon>Enterococcaceae</taxon>
        <taxon>Enterococcus</taxon>
    </lineage>
</organism>
<accession>A0A1V8YFM0</accession>
<dbReference type="InterPro" id="IPR020215">
    <property type="entry name" value="EbsA-like"/>
</dbReference>
<dbReference type="Pfam" id="PF17255">
    <property type="entry name" value="EbsA"/>
    <property type="match status" value="1"/>
</dbReference>
<evidence type="ECO:0000313" key="3">
    <source>
        <dbReference type="Proteomes" id="UP000192477"/>
    </source>
</evidence>
<evidence type="ECO:0000313" key="2">
    <source>
        <dbReference type="EMBL" id="OQO71382.1"/>
    </source>
</evidence>
<name>A0A1V8YFM0_9ENTE</name>
<gene>
    <name evidence="2" type="ORF">BH747_00690</name>
</gene>
<comment type="caution">
    <text evidence="2">The sequence shown here is derived from an EMBL/GenBank/DDBJ whole genome shotgun (WGS) entry which is preliminary data.</text>
</comment>
<feature type="transmembrane region" description="Helical" evidence="1">
    <location>
        <begin position="39"/>
        <end position="57"/>
    </location>
</feature>
<proteinExistence type="predicted"/>
<evidence type="ECO:0000256" key="1">
    <source>
        <dbReference type="SAM" id="Phobius"/>
    </source>
</evidence>
<dbReference type="OrthoDB" id="2233065at2"/>
<dbReference type="STRING" id="112904.BH747_00690"/>
<keyword evidence="1" id="KW-1133">Transmembrane helix</keyword>
<dbReference type="RefSeq" id="WP_081181442.1">
    <property type="nucleotide sequence ID" value="NZ_MJEA01000001.1"/>
</dbReference>
<keyword evidence="1" id="KW-0472">Membrane</keyword>